<organism evidence="3">
    <name type="scientific">Anisakis simplex</name>
    <name type="common">Herring worm</name>
    <dbReference type="NCBI Taxonomy" id="6269"/>
    <lineage>
        <taxon>Eukaryota</taxon>
        <taxon>Metazoa</taxon>
        <taxon>Ecdysozoa</taxon>
        <taxon>Nematoda</taxon>
        <taxon>Chromadorea</taxon>
        <taxon>Rhabditida</taxon>
        <taxon>Spirurina</taxon>
        <taxon>Ascaridomorpha</taxon>
        <taxon>Ascaridoidea</taxon>
        <taxon>Anisakidae</taxon>
        <taxon>Anisakis</taxon>
        <taxon>Anisakis simplex complex</taxon>
    </lineage>
</organism>
<accession>A0A0M3K2S3</accession>
<protein>
    <submittedName>
        <fullName evidence="3">Reductive dehalogenase subunit A</fullName>
    </submittedName>
</protein>
<dbReference type="EMBL" id="UYRR01031859">
    <property type="protein sequence ID" value="VDK52992.1"/>
    <property type="molecule type" value="Genomic_DNA"/>
</dbReference>
<dbReference type="PANTHER" id="PTHR22989:SF3">
    <property type="entry name" value="METHYLTRANSFERASE FKBM DOMAIN-CONTAINING PROTEIN"/>
    <property type="match status" value="1"/>
</dbReference>
<keyword evidence="2" id="KW-1185">Reference proteome</keyword>
<evidence type="ECO:0000313" key="2">
    <source>
        <dbReference type="Proteomes" id="UP000267096"/>
    </source>
</evidence>
<name>A0A0M3K2S3_ANISI</name>
<evidence type="ECO:0000313" key="1">
    <source>
        <dbReference type="EMBL" id="VDK52992.1"/>
    </source>
</evidence>
<dbReference type="WBParaSite" id="ASIM_0001523801-mRNA-1">
    <property type="protein sequence ID" value="ASIM_0001523801-mRNA-1"/>
    <property type="gene ID" value="ASIM_0001523801"/>
</dbReference>
<proteinExistence type="predicted"/>
<reference evidence="3" key="1">
    <citation type="submission" date="2017-02" db="UniProtKB">
        <authorList>
            <consortium name="WormBaseParasite"/>
        </authorList>
    </citation>
    <scope>IDENTIFICATION</scope>
</reference>
<dbReference type="PANTHER" id="PTHR22989">
    <property type="entry name" value="UNCHARACTERIZED DUF13 C.ELEGANS"/>
    <property type="match status" value="1"/>
</dbReference>
<dbReference type="AlphaFoldDB" id="A0A0M3K2S3"/>
<evidence type="ECO:0000313" key="3">
    <source>
        <dbReference type="WBParaSite" id="ASIM_0001523801-mRNA-1"/>
    </source>
</evidence>
<dbReference type="Proteomes" id="UP000267096">
    <property type="component" value="Unassembled WGS sequence"/>
</dbReference>
<reference evidence="1 2" key="2">
    <citation type="submission" date="2018-11" db="EMBL/GenBank/DDBJ databases">
        <authorList>
            <consortium name="Pathogen Informatics"/>
        </authorList>
    </citation>
    <scope>NUCLEOTIDE SEQUENCE [LARGE SCALE GENOMIC DNA]</scope>
</reference>
<dbReference type="OrthoDB" id="5775722at2759"/>
<gene>
    <name evidence="1" type="ORF">ASIM_LOCUS14648</name>
</gene>
<sequence>QYEIPNADPVHRKVKLPDADPLYRTYRQCIADGLYSASAEAIWGKVTDLVNDCMKKHNILKRFPLRQVRNSDETKYFLNVTSNIPASEQCNVVTLGIGKDIAAEQQLAKLIPAQCHFHGADPGINENKQLYSTIGTYYPYAIAATSGIKSASLYGMWHPENILTQ</sequence>